<dbReference type="Gene3D" id="3.40.50.10090">
    <property type="match status" value="2"/>
</dbReference>
<reference evidence="2 3" key="1">
    <citation type="submission" date="2019-08" db="EMBL/GenBank/DDBJ databases">
        <title>Genome of Luteibaculum oceani JCM 18817.</title>
        <authorList>
            <person name="Bowman J.P."/>
        </authorList>
    </citation>
    <scope>NUCLEOTIDE SEQUENCE [LARGE SCALE GENOMIC DNA]</scope>
    <source>
        <strain evidence="2 3">JCM 18817</strain>
    </source>
</reference>
<gene>
    <name evidence="2" type="ORF">FRX97_00460</name>
</gene>
<dbReference type="InterPro" id="IPR036108">
    <property type="entry name" value="4pyrrol_syn_uPrphyn_synt_sf"/>
</dbReference>
<comment type="caution">
    <text evidence="2">The sequence shown here is derived from an EMBL/GenBank/DDBJ whole genome shotgun (WGS) entry which is preliminary data.</text>
</comment>
<evidence type="ECO:0000313" key="2">
    <source>
        <dbReference type="EMBL" id="TXC85128.1"/>
    </source>
</evidence>
<protein>
    <recommendedName>
        <fullName evidence="1">Tetrapyrrole biosynthesis uroporphyrinogen III synthase domain-containing protein</fullName>
    </recommendedName>
</protein>
<dbReference type="Proteomes" id="UP000321168">
    <property type="component" value="Unassembled WGS sequence"/>
</dbReference>
<evidence type="ECO:0000259" key="1">
    <source>
        <dbReference type="Pfam" id="PF02602"/>
    </source>
</evidence>
<dbReference type="GO" id="GO:0004852">
    <property type="term" value="F:uroporphyrinogen-III synthase activity"/>
    <property type="evidence" value="ECO:0007669"/>
    <property type="project" value="InterPro"/>
</dbReference>
<evidence type="ECO:0000313" key="3">
    <source>
        <dbReference type="Proteomes" id="UP000321168"/>
    </source>
</evidence>
<dbReference type="GO" id="GO:0033014">
    <property type="term" value="P:tetrapyrrole biosynthetic process"/>
    <property type="evidence" value="ECO:0007669"/>
    <property type="project" value="InterPro"/>
</dbReference>
<dbReference type="RefSeq" id="WP_147012260.1">
    <property type="nucleotide sequence ID" value="NZ_VORB01000001.1"/>
</dbReference>
<name>A0A5C6VPI3_9FLAO</name>
<proteinExistence type="predicted"/>
<keyword evidence="3" id="KW-1185">Reference proteome</keyword>
<feature type="domain" description="Tetrapyrrole biosynthesis uroporphyrinogen III synthase" evidence="1">
    <location>
        <begin position="16"/>
        <end position="190"/>
    </location>
</feature>
<dbReference type="SUPFAM" id="SSF69618">
    <property type="entry name" value="HemD-like"/>
    <property type="match status" value="1"/>
</dbReference>
<dbReference type="InterPro" id="IPR003754">
    <property type="entry name" value="4pyrrol_synth_uPrphyn_synth"/>
</dbReference>
<accession>A0A5C6VPI3</accession>
<dbReference type="AlphaFoldDB" id="A0A5C6VPI3"/>
<dbReference type="EMBL" id="VORB01000001">
    <property type="protein sequence ID" value="TXC85128.1"/>
    <property type="molecule type" value="Genomic_DNA"/>
</dbReference>
<sequence length="199" mass="22411">MDLFLKSYIYLQLTNERIPDAEWYFVQSPRAASLIGSSKRIKSRLKLGKIAALSDGTDKALSKIGLTTTFVGSGNSTELIAQQFKDCVGENEKVIILSGNKSLDKVYMGLDQINVEKWVFYKNNSLEIKENDGYTYYHFTSPTQIDAFLKQNQLPKDSQIGVVGKSTEKMLSEKGIKSILQEDFSEDAMIKLFSRSLQP</sequence>
<dbReference type="Pfam" id="PF02602">
    <property type="entry name" value="HEM4"/>
    <property type="match status" value="1"/>
</dbReference>
<organism evidence="2 3">
    <name type="scientific">Luteibaculum oceani</name>
    <dbReference type="NCBI Taxonomy" id="1294296"/>
    <lineage>
        <taxon>Bacteria</taxon>
        <taxon>Pseudomonadati</taxon>
        <taxon>Bacteroidota</taxon>
        <taxon>Flavobacteriia</taxon>
        <taxon>Flavobacteriales</taxon>
        <taxon>Luteibaculaceae</taxon>
        <taxon>Luteibaculum</taxon>
    </lineage>
</organism>
<dbReference type="OrthoDB" id="1523900at2"/>